<comment type="caution">
    <text evidence="2">The sequence shown here is derived from an EMBL/GenBank/DDBJ whole genome shotgun (WGS) entry which is preliminary data.</text>
</comment>
<organism evidence="2 3">
    <name type="scientific">Vibrio harveyi</name>
    <name type="common">Beneckea harveyi</name>
    <dbReference type="NCBI Taxonomy" id="669"/>
    <lineage>
        <taxon>Bacteria</taxon>
        <taxon>Pseudomonadati</taxon>
        <taxon>Pseudomonadota</taxon>
        <taxon>Gammaproteobacteria</taxon>
        <taxon>Vibrionales</taxon>
        <taxon>Vibrionaceae</taxon>
        <taxon>Vibrio</taxon>
    </lineage>
</organism>
<protein>
    <submittedName>
        <fullName evidence="2">Uncharacterized protein</fullName>
    </submittedName>
</protein>
<feature type="transmembrane region" description="Helical" evidence="1">
    <location>
        <begin position="99"/>
        <end position="119"/>
    </location>
</feature>
<dbReference type="EMBL" id="QOUW02000014">
    <property type="protein sequence ID" value="RIW16522.1"/>
    <property type="molecule type" value="Genomic_DNA"/>
</dbReference>
<name>A0A8B3DPN2_VIBHA</name>
<gene>
    <name evidence="2" type="ORF">DS957_006340</name>
</gene>
<accession>A0A8B3DPN2</accession>
<evidence type="ECO:0000313" key="2">
    <source>
        <dbReference type="EMBL" id="RIW16522.1"/>
    </source>
</evidence>
<keyword evidence="1" id="KW-0472">Membrane</keyword>
<evidence type="ECO:0000313" key="3">
    <source>
        <dbReference type="Proteomes" id="UP000253437"/>
    </source>
</evidence>
<dbReference type="GeneID" id="83581184"/>
<dbReference type="AlphaFoldDB" id="A0A8B3DPN2"/>
<dbReference type="RefSeq" id="WP_005444911.1">
    <property type="nucleotide sequence ID" value="NZ_AP031614.1"/>
</dbReference>
<keyword evidence="1" id="KW-1133">Transmembrane helix</keyword>
<dbReference type="Proteomes" id="UP000253437">
    <property type="component" value="Unassembled WGS sequence"/>
</dbReference>
<reference evidence="2 3" key="1">
    <citation type="submission" date="2018-08" db="EMBL/GenBank/DDBJ databases">
        <title>Vibrio harveyi strains pathogenic to white snook Centropomus viridis Lockington (1877) and potential probiotic bacteria.</title>
        <authorList>
            <person name="Soto-Rodriguez S."/>
            <person name="Gomez-Gil B."/>
            <person name="Lozano-Olvera R."/>
        </authorList>
    </citation>
    <scope>NUCLEOTIDE SEQUENCE [LARGE SCALE GENOMIC DNA]</scope>
    <source>
        <strain evidence="2 3">CAIM 1508</strain>
    </source>
</reference>
<keyword evidence="1" id="KW-0812">Transmembrane</keyword>
<sequence>MQTGKTILTSYFEWKGHDITVQISMLSGKEWVYVDGELVSQKSNWYFKSSHMIEIEGEKLEVQICLNGKWMITVFLKKGYRSIDEYEFGLTHFQILKGIGVAFACGLLVGFVTIAVFFGGKG</sequence>
<proteinExistence type="predicted"/>
<evidence type="ECO:0000256" key="1">
    <source>
        <dbReference type="SAM" id="Phobius"/>
    </source>
</evidence>